<keyword evidence="4" id="KW-0002">3D-structure</keyword>
<dbReference type="RefSeq" id="WP_141997876.1">
    <property type="nucleotide sequence ID" value="NZ_VFML01000001.1"/>
</dbReference>
<evidence type="ECO:0000313" key="3">
    <source>
        <dbReference type="Proteomes" id="UP000320876"/>
    </source>
</evidence>
<dbReference type="SMR" id="A0A542DI12"/>
<dbReference type="EMBL" id="VFML01000001">
    <property type="protein sequence ID" value="TQJ02690.1"/>
    <property type="molecule type" value="Genomic_DNA"/>
</dbReference>
<dbReference type="PDB" id="8DYM">
    <property type="method" value="NMR"/>
    <property type="chains" value="A=86-114"/>
</dbReference>
<accession>A0A542DI12</accession>
<dbReference type="Proteomes" id="UP000320876">
    <property type="component" value="Unassembled WGS sequence"/>
</dbReference>
<sequence length="114" mass="12445">MPVHQHERPTETGAFPSSGHFPLGRRFGMVDTAPEPASPVRPFGLTLGTRPRQVTPLNPADIGYDEDAQMGLMRDDGGQLVPMSRHTDGQTNTVTDGGDGRYTNKDSDTDHRED</sequence>
<evidence type="ECO:0000313" key="2">
    <source>
        <dbReference type="EMBL" id="TQJ02690.1"/>
    </source>
</evidence>
<reference evidence="2 3" key="1">
    <citation type="submission" date="2019-06" db="EMBL/GenBank/DDBJ databases">
        <title>Sequencing the genomes of 1000 actinobacteria strains.</title>
        <authorList>
            <person name="Klenk H.-P."/>
        </authorList>
    </citation>
    <scope>NUCLEOTIDE SEQUENCE [LARGE SCALE GENOMIC DNA]</scope>
    <source>
        <strain evidence="2 3">DSM 45679</strain>
    </source>
</reference>
<dbReference type="NCBIfam" id="TIGR04186">
    <property type="entry name" value="GRASP_targ"/>
    <property type="match status" value="1"/>
</dbReference>
<organism evidence="2 3">
    <name type="scientific">Amycolatopsis cihanbeyliensis</name>
    <dbReference type="NCBI Taxonomy" id="1128664"/>
    <lineage>
        <taxon>Bacteria</taxon>
        <taxon>Bacillati</taxon>
        <taxon>Actinomycetota</taxon>
        <taxon>Actinomycetes</taxon>
        <taxon>Pseudonocardiales</taxon>
        <taxon>Pseudonocardiaceae</taxon>
        <taxon>Amycolatopsis</taxon>
    </lineage>
</organism>
<proteinExistence type="evidence at protein level"/>
<gene>
    <name evidence="2" type="ORF">FB471_2428</name>
</gene>
<keyword evidence="3" id="KW-1185">Reference proteome</keyword>
<feature type="compositionally biased region" description="Basic and acidic residues" evidence="1">
    <location>
        <begin position="1"/>
        <end position="10"/>
    </location>
</feature>
<comment type="caution">
    <text evidence="2">The sequence shown here is derived from an EMBL/GenBank/DDBJ whole genome shotgun (WGS) entry which is preliminary data.</text>
</comment>
<evidence type="ECO:0000256" key="1">
    <source>
        <dbReference type="SAM" id="MobiDB-lite"/>
    </source>
</evidence>
<dbReference type="OrthoDB" id="3831512at2"/>
<feature type="compositionally biased region" description="Basic and acidic residues" evidence="1">
    <location>
        <begin position="98"/>
        <end position="114"/>
    </location>
</feature>
<protein>
    <submittedName>
        <fullName evidence="2">Putative ATP-grasp target RiPP</fullName>
    </submittedName>
</protein>
<dbReference type="AlphaFoldDB" id="A0A542DI12"/>
<dbReference type="InterPro" id="IPR026496">
    <property type="entry name" value="GRASP_targ"/>
</dbReference>
<reference evidence="4" key="2">
    <citation type="journal article" date="2022" name="J. Am. Chem. Soc.">
        <title>Mechanistic Analysis of the Biosynthesis of the Aspartimidylated Graspetide Amycolimiditide.</title>
        <authorList>
            <person name="Choi B."/>
            <person name="Elashal H.E."/>
            <person name="Cao L."/>
            <person name="Link A.J."/>
        </authorList>
    </citation>
    <scope>STRUCTURE BY NMR OF 86-114</scope>
</reference>
<evidence type="ECO:0007829" key="4">
    <source>
        <dbReference type="PDB" id="8DYM"/>
    </source>
</evidence>
<name>A0A542DI12_AMYCI</name>
<feature type="region of interest" description="Disordered" evidence="1">
    <location>
        <begin position="1"/>
        <end position="114"/>
    </location>
</feature>